<dbReference type="GO" id="GO:0008324">
    <property type="term" value="F:monoatomic cation transmembrane transporter activity"/>
    <property type="evidence" value="ECO:0007669"/>
    <property type="project" value="InterPro"/>
</dbReference>
<dbReference type="Gene3D" id="3.30.70.1350">
    <property type="entry name" value="Cation efflux protein, cytoplasmic domain"/>
    <property type="match status" value="1"/>
</dbReference>
<keyword evidence="2" id="KW-0472">Membrane</keyword>
<sequence length="123" mass="14082">MITWLNHSLKIPELDGLASVIVGLLLVFVSFILARESRSLLMGEGIAPETRKKIAELAEKDFTVVKTKNILSTYQSPEEVVLMLIIDFEDDLDTEEITEAIRRIRIDIKNEFKLVHYVIIQPE</sequence>
<evidence type="ECO:0000256" key="2">
    <source>
        <dbReference type="SAM" id="Phobius"/>
    </source>
</evidence>
<dbReference type="RefSeq" id="WP_228408940.1">
    <property type="nucleotide sequence ID" value="NZ_FTOL01000001.1"/>
</dbReference>
<dbReference type="AlphaFoldDB" id="A0A1N7KKT1"/>
<dbReference type="PANTHER" id="PTHR13414">
    <property type="entry name" value="HUEL-CATION TRANSPORTER"/>
    <property type="match status" value="1"/>
</dbReference>
<evidence type="ECO:0000256" key="1">
    <source>
        <dbReference type="ARBA" id="ARBA00022448"/>
    </source>
</evidence>
<gene>
    <name evidence="3" type="ORF">SAMN05421786_101564</name>
</gene>
<keyword evidence="2" id="KW-1133">Transmembrane helix</keyword>
<reference evidence="4" key="1">
    <citation type="submission" date="2017-01" db="EMBL/GenBank/DDBJ databases">
        <authorList>
            <person name="Varghese N."/>
            <person name="Submissions S."/>
        </authorList>
    </citation>
    <scope>NUCLEOTIDE SEQUENCE [LARGE SCALE GENOMIC DNA]</scope>
    <source>
        <strain evidence="4">DSM 18017</strain>
    </source>
</reference>
<keyword evidence="2" id="KW-0812">Transmembrane</keyword>
<dbReference type="STRING" id="373668.SAMN05421786_101564"/>
<accession>A0A1N7KKT1</accession>
<proteinExistence type="predicted"/>
<organism evidence="3 4">
    <name type="scientific">Chryseobacterium ureilyticum</name>
    <dbReference type="NCBI Taxonomy" id="373668"/>
    <lineage>
        <taxon>Bacteria</taxon>
        <taxon>Pseudomonadati</taxon>
        <taxon>Bacteroidota</taxon>
        <taxon>Flavobacteriia</taxon>
        <taxon>Flavobacteriales</taxon>
        <taxon>Weeksellaceae</taxon>
        <taxon>Chryseobacterium group</taxon>
        <taxon>Chryseobacterium</taxon>
    </lineage>
</organism>
<name>A0A1N7KKT1_9FLAO</name>
<dbReference type="EMBL" id="FTOL01000001">
    <property type="protein sequence ID" value="SIS62195.1"/>
    <property type="molecule type" value="Genomic_DNA"/>
</dbReference>
<keyword evidence="4" id="KW-1185">Reference proteome</keyword>
<dbReference type="PANTHER" id="PTHR13414:SF9">
    <property type="entry name" value="PROTON-COUPLED ZINC ANTIPORTER SLC30A9, MITOCHONDRIAL"/>
    <property type="match status" value="1"/>
</dbReference>
<dbReference type="InterPro" id="IPR040177">
    <property type="entry name" value="SLC30A9"/>
</dbReference>
<evidence type="ECO:0000313" key="3">
    <source>
        <dbReference type="EMBL" id="SIS62195.1"/>
    </source>
</evidence>
<dbReference type="Proteomes" id="UP000186744">
    <property type="component" value="Unassembled WGS sequence"/>
</dbReference>
<evidence type="ECO:0000313" key="4">
    <source>
        <dbReference type="Proteomes" id="UP000186744"/>
    </source>
</evidence>
<dbReference type="InterPro" id="IPR036837">
    <property type="entry name" value="Cation_efflux_CTD_sf"/>
</dbReference>
<feature type="transmembrane region" description="Helical" evidence="2">
    <location>
        <begin position="16"/>
        <end position="34"/>
    </location>
</feature>
<keyword evidence="1" id="KW-0813">Transport</keyword>
<protein>
    <recommendedName>
        <fullName evidence="5">Cation diffusion facilitator family transporter</fullName>
    </recommendedName>
</protein>
<dbReference type="GO" id="GO:0006829">
    <property type="term" value="P:zinc ion transport"/>
    <property type="evidence" value="ECO:0007669"/>
    <property type="project" value="InterPro"/>
</dbReference>
<evidence type="ECO:0008006" key="5">
    <source>
        <dbReference type="Google" id="ProtNLM"/>
    </source>
</evidence>
<dbReference type="SUPFAM" id="SSF160240">
    <property type="entry name" value="Cation efflux protein cytoplasmic domain-like"/>
    <property type="match status" value="1"/>
</dbReference>